<evidence type="ECO:0000313" key="1">
    <source>
        <dbReference type="EMBL" id="AUW94179.1"/>
    </source>
</evidence>
<protein>
    <submittedName>
        <fullName evidence="1">Uncharacterized protein</fullName>
    </submittedName>
</protein>
<reference evidence="1 2" key="1">
    <citation type="journal article" date="2019" name="Sci. Rep.">
        <title>Sulfobacillus thermotolerans: new insights into resistance and metabolic capacities of acidophilic chemolithotrophs.</title>
        <authorList>
            <person name="Panyushkina A.E."/>
            <person name="Babenko V.V."/>
            <person name="Nikitina A.S."/>
            <person name="Selezneva O.V."/>
            <person name="Tsaplina I.A."/>
            <person name="Letarova M.A."/>
            <person name="Kostryukova E.S."/>
            <person name="Letarov A.V."/>
        </authorList>
    </citation>
    <scope>NUCLEOTIDE SEQUENCE [LARGE SCALE GENOMIC DNA]</scope>
    <source>
        <strain evidence="1 2">Kr1</strain>
    </source>
</reference>
<proteinExistence type="predicted"/>
<accession>A0ABN5H2V6</accession>
<keyword evidence="2" id="KW-1185">Reference proteome</keyword>
<evidence type="ECO:0000313" key="2">
    <source>
        <dbReference type="Proteomes" id="UP000325292"/>
    </source>
</evidence>
<dbReference type="Proteomes" id="UP000325292">
    <property type="component" value="Chromosome"/>
</dbReference>
<gene>
    <name evidence="1" type="ORF">BXT84_09625</name>
</gene>
<dbReference type="EMBL" id="CP019454">
    <property type="protein sequence ID" value="AUW94179.1"/>
    <property type="molecule type" value="Genomic_DNA"/>
</dbReference>
<sequence>MHTVMATWERDAALRTQLTPERLEYWQRLSGFAELPHNWADIWAGWVTHHVFCLNASKKARLTPLQILDGRESQGYWALATIFHHKLWVFSHQAVYYGACAWKSWDIHAVVGHGQEISWMNDMPGFNGKTLYIRCPSPIPGFWAARSADHVLLWHPLILGPVGEWVEGRLVASVGLAAEYAPPREWKIRGEAVAGGVWGSTGLRPLPALEGWFSEQSIWQIEEMNS</sequence>
<organism evidence="1 2">
    <name type="scientific">Sulfobacillus thermotolerans</name>
    <dbReference type="NCBI Taxonomy" id="338644"/>
    <lineage>
        <taxon>Bacteria</taxon>
        <taxon>Bacillati</taxon>
        <taxon>Bacillota</taxon>
        <taxon>Clostridia</taxon>
        <taxon>Eubacteriales</taxon>
        <taxon>Clostridiales Family XVII. Incertae Sedis</taxon>
        <taxon>Sulfobacillus</taxon>
    </lineage>
</organism>
<name>A0ABN5H2V6_9FIRM</name>